<organism evidence="1 2">
    <name type="scientific">Rhodococcus opacus RKJ300 = JCM 13270</name>
    <dbReference type="NCBI Taxonomy" id="1165867"/>
    <lineage>
        <taxon>Bacteria</taxon>
        <taxon>Bacillati</taxon>
        <taxon>Actinomycetota</taxon>
        <taxon>Actinomycetes</taxon>
        <taxon>Mycobacteriales</taxon>
        <taxon>Nocardiaceae</taxon>
        <taxon>Rhodococcus</taxon>
    </lineage>
</organism>
<dbReference type="RefSeq" id="WP_007297226.1">
    <property type="nucleotide sequence ID" value="NZ_AJJH01000049.1"/>
</dbReference>
<evidence type="ECO:0000313" key="1">
    <source>
        <dbReference type="EMBL" id="EID79860.1"/>
    </source>
</evidence>
<gene>
    <name evidence="1" type="ORF">W59_11041</name>
</gene>
<dbReference type="Proteomes" id="UP000006447">
    <property type="component" value="Unassembled WGS sequence"/>
</dbReference>
<proteinExistence type="predicted"/>
<reference evidence="1 2" key="1">
    <citation type="journal article" date="2012" name="J. Bacteriol.">
        <title>Draft genome sequence of the nitrophenol-degrading actinomycete Rhodococcus imtechensis RKJ300.</title>
        <authorList>
            <person name="Vikram S."/>
            <person name="Kumar S."/>
            <person name="Subramanian S."/>
            <person name="Raghava G.P."/>
        </authorList>
    </citation>
    <scope>NUCLEOTIDE SEQUENCE [LARGE SCALE GENOMIC DNA]</scope>
    <source>
        <strain evidence="1 2">RKJ300</strain>
    </source>
</reference>
<dbReference type="EMBL" id="AJJH01000049">
    <property type="protein sequence ID" value="EID79860.1"/>
    <property type="molecule type" value="Genomic_DNA"/>
</dbReference>
<sequence>MSTPDDILPPSDGVIDRVAPALRAALVRAETRLTERCATKTAAAERHAAAIKAVNLAHANLCGFLAADTAHPDGPTSQIDYYRYAYALIDRIAEARKAGIDVRLGEIEIRD</sequence>
<dbReference type="AlphaFoldDB" id="I0WTZ4"/>
<name>I0WTZ4_RHOOP</name>
<evidence type="ECO:0000313" key="2">
    <source>
        <dbReference type="Proteomes" id="UP000006447"/>
    </source>
</evidence>
<protein>
    <submittedName>
        <fullName evidence="1">Uncharacterized protein</fullName>
    </submittedName>
</protein>
<accession>I0WTZ4</accession>
<dbReference type="PATRIC" id="fig|1165867.3.peg.2247"/>
<comment type="caution">
    <text evidence="1">The sequence shown here is derived from an EMBL/GenBank/DDBJ whole genome shotgun (WGS) entry which is preliminary data.</text>
</comment>